<organism evidence="1 3">
    <name type="scientific">Rhizophagus irregularis</name>
    <dbReference type="NCBI Taxonomy" id="588596"/>
    <lineage>
        <taxon>Eukaryota</taxon>
        <taxon>Fungi</taxon>
        <taxon>Fungi incertae sedis</taxon>
        <taxon>Mucoromycota</taxon>
        <taxon>Glomeromycotina</taxon>
        <taxon>Glomeromycetes</taxon>
        <taxon>Glomerales</taxon>
        <taxon>Glomeraceae</taxon>
        <taxon>Rhizophagus</taxon>
    </lineage>
</organism>
<evidence type="ECO:0000313" key="2">
    <source>
        <dbReference type="EMBL" id="PKK55746.1"/>
    </source>
</evidence>
<dbReference type="AlphaFoldDB" id="A0A2N1M1N9"/>
<comment type="caution">
    <text evidence="1">The sequence shown here is derived from an EMBL/GenBank/DDBJ whole genome shotgun (WGS) entry which is preliminary data.</text>
</comment>
<accession>A0A2N1M1N9</accession>
<dbReference type="VEuPathDB" id="FungiDB:FUN_000089"/>
<dbReference type="Proteomes" id="UP000233469">
    <property type="component" value="Unassembled WGS sequence"/>
</dbReference>
<evidence type="ECO:0000313" key="3">
    <source>
        <dbReference type="Proteomes" id="UP000233469"/>
    </source>
</evidence>
<reference evidence="1 3" key="2">
    <citation type="submission" date="2017-10" db="EMBL/GenBank/DDBJ databases">
        <title>Extensive intraspecific genome diversity in a model arbuscular mycorrhizal fungus.</title>
        <authorList>
            <person name="Chen E.C.H."/>
            <person name="Morin E."/>
            <person name="Baudet D."/>
            <person name="Noel J."/>
            <person name="Ndikumana S."/>
            <person name="Charron P."/>
            <person name="St-Onge C."/>
            <person name="Giorgi J."/>
            <person name="Grigoriev I.V."/>
            <person name="Roux C."/>
            <person name="Martin F.M."/>
            <person name="Corradi N."/>
        </authorList>
    </citation>
    <scope>NUCLEOTIDE SEQUENCE [LARGE SCALE GENOMIC DNA]</scope>
    <source>
        <strain evidence="1 3">C2</strain>
    </source>
</reference>
<proteinExistence type="predicted"/>
<protein>
    <submittedName>
        <fullName evidence="1">Uncharacterized protein</fullName>
    </submittedName>
</protein>
<evidence type="ECO:0000313" key="1">
    <source>
        <dbReference type="EMBL" id="PKK55574.1"/>
    </source>
</evidence>
<sequence>MLKICKALSTIQKANSTVKPKKSFSKYKYEEMVIEWKRDKDAMGNIFGAGHKQVYVV</sequence>
<dbReference type="VEuPathDB" id="FungiDB:FUN_017412"/>
<reference evidence="1 3" key="1">
    <citation type="submission" date="2016-04" db="EMBL/GenBank/DDBJ databases">
        <title>Genome analyses suggest a sexual origin of heterokaryosis in a supposedly ancient asexual fungus.</title>
        <authorList>
            <person name="Ropars J."/>
            <person name="Sedzielewska K."/>
            <person name="Noel J."/>
            <person name="Charron P."/>
            <person name="Farinelli L."/>
            <person name="Marton T."/>
            <person name="Kruger M."/>
            <person name="Pelin A."/>
            <person name="Brachmann A."/>
            <person name="Corradi N."/>
        </authorList>
    </citation>
    <scope>NUCLEOTIDE SEQUENCE [LARGE SCALE GENOMIC DNA]</scope>
    <source>
        <strain evidence="1 3">C2</strain>
    </source>
</reference>
<dbReference type="EMBL" id="LLXL01007290">
    <property type="protein sequence ID" value="PKK55574.1"/>
    <property type="molecule type" value="Genomic_DNA"/>
</dbReference>
<name>A0A2N1M1N9_9GLOM</name>
<gene>
    <name evidence="2" type="ORF">RhiirC2_764569</name>
    <name evidence="1" type="ORF">RhiirC2_764608</name>
</gene>
<dbReference type="EMBL" id="LLXL01006924">
    <property type="protein sequence ID" value="PKK55746.1"/>
    <property type="molecule type" value="Genomic_DNA"/>
</dbReference>
<dbReference type="VEuPathDB" id="FungiDB:FUN_007890"/>